<evidence type="ECO:0000313" key="11">
    <source>
        <dbReference type="EMBL" id="RTG79927.1"/>
    </source>
</evidence>
<keyword evidence="7" id="KW-0460">Magnesium</keyword>
<dbReference type="PANTHER" id="PTHR11822:SF21">
    <property type="entry name" value="ISOCITRATE DEHYDROGENASE [NADP], MITOCHONDRIAL"/>
    <property type="match status" value="1"/>
</dbReference>
<proteinExistence type="inferred from homology"/>
<evidence type="ECO:0000256" key="8">
    <source>
        <dbReference type="ARBA" id="ARBA00023002"/>
    </source>
</evidence>
<evidence type="ECO:0000256" key="4">
    <source>
        <dbReference type="ARBA" id="ARBA00022435"/>
    </source>
</evidence>
<dbReference type="GO" id="GO:0046872">
    <property type="term" value="F:metal ion binding"/>
    <property type="evidence" value="ECO:0007669"/>
    <property type="project" value="UniProtKB-KW"/>
</dbReference>
<dbReference type="EMBL" id="QMKO01004769">
    <property type="protein sequence ID" value="RTG79927.1"/>
    <property type="molecule type" value="Genomic_DNA"/>
</dbReference>
<organism evidence="11 12">
    <name type="scientific">Schistosoma bovis</name>
    <name type="common">Blood fluke</name>
    <dbReference type="NCBI Taxonomy" id="6184"/>
    <lineage>
        <taxon>Eukaryota</taxon>
        <taxon>Metazoa</taxon>
        <taxon>Spiralia</taxon>
        <taxon>Lophotrochozoa</taxon>
        <taxon>Platyhelminthes</taxon>
        <taxon>Trematoda</taxon>
        <taxon>Digenea</taxon>
        <taxon>Strigeidida</taxon>
        <taxon>Schistosomatoidea</taxon>
        <taxon>Schistosomatidae</taxon>
        <taxon>Schistosoma</taxon>
    </lineage>
</organism>
<evidence type="ECO:0000256" key="9">
    <source>
        <dbReference type="ARBA" id="ARBA00023211"/>
    </source>
</evidence>
<keyword evidence="6" id="KW-0479">Metal-binding</keyword>
<reference evidence="11 12" key="1">
    <citation type="journal article" date="2019" name="PLoS Pathog.">
        <title>Genome sequence of the bovine parasite Schistosoma bovis Tanzania.</title>
        <authorList>
            <person name="Oey H."/>
            <person name="Zakrzewski M."/>
            <person name="Gobert G."/>
            <person name="Gravermann K."/>
            <person name="Stoye J."/>
            <person name="Jones M."/>
            <person name="Mcmanus D."/>
            <person name="Krause L."/>
        </authorList>
    </citation>
    <scope>NUCLEOTIDE SEQUENCE [LARGE SCALE GENOMIC DNA]</scope>
    <source>
        <strain evidence="11 12">TAN1997</strain>
    </source>
</reference>
<dbReference type="Proteomes" id="UP000290809">
    <property type="component" value="Unassembled WGS sequence"/>
</dbReference>
<evidence type="ECO:0000259" key="10">
    <source>
        <dbReference type="Pfam" id="PF00180"/>
    </source>
</evidence>
<keyword evidence="5" id="KW-0816">Tricarboxylic acid cycle</keyword>
<dbReference type="Pfam" id="PF00180">
    <property type="entry name" value="Iso_dh"/>
    <property type="match status" value="1"/>
</dbReference>
<gene>
    <name evidence="11" type="ORF">DC041_0007874</name>
</gene>
<evidence type="ECO:0000256" key="5">
    <source>
        <dbReference type="ARBA" id="ARBA00022532"/>
    </source>
</evidence>
<dbReference type="AlphaFoldDB" id="A0A430PWU8"/>
<keyword evidence="9" id="KW-0464">Manganese</keyword>
<evidence type="ECO:0000313" key="12">
    <source>
        <dbReference type="Proteomes" id="UP000290809"/>
    </source>
</evidence>
<evidence type="ECO:0000256" key="3">
    <source>
        <dbReference type="ARBA" id="ARBA00007769"/>
    </source>
</evidence>
<dbReference type="SUPFAM" id="SSF53659">
    <property type="entry name" value="Isocitrate/Isopropylmalate dehydrogenase-like"/>
    <property type="match status" value="1"/>
</dbReference>
<feature type="non-terminal residue" evidence="11">
    <location>
        <position position="1"/>
    </location>
</feature>
<evidence type="ECO:0000256" key="6">
    <source>
        <dbReference type="ARBA" id="ARBA00022723"/>
    </source>
</evidence>
<dbReference type="InterPro" id="IPR024084">
    <property type="entry name" value="IsoPropMal-DH-like_dom"/>
</dbReference>
<dbReference type="InterPro" id="IPR004790">
    <property type="entry name" value="Isocitrate_DH_NADP"/>
</dbReference>
<dbReference type="GO" id="GO:0006102">
    <property type="term" value="P:isocitrate metabolic process"/>
    <property type="evidence" value="ECO:0007669"/>
    <property type="project" value="InterPro"/>
</dbReference>
<sequence length="53" mass="6304">DYQKKFENNKIWYEHRLIDDMVAQTLKSDGGFVWACKNYDGDVQSDVIAQEYK</sequence>
<feature type="domain" description="Isopropylmalate dehydrogenase-like" evidence="10">
    <location>
        <begin position="7"/>
        <end position="50"/>
    </location>
</feature>
<comment type="caution">
    <text evidence="11">The sequence shown here is derived from an EMBL/GenBank/DDBJ whole genome shotgun (WGS) entry which is preliminary data.</text>
</comment>
<comment type="cofactor">
    <cofactor evidence="2">
        <name>Mg(2+)</name>
        <dbReference type="ChEBI" id="CHEBI:18420"/>
    </cofactor>
</comment>
<dbReference type="STRING" id="6184.A0A430PWU8"/>
<dbReference type="Gene3D" id="3.40.718.10">
    <property type="entry name" value="Isopropylmalate Dehydrogenase"/>
    <property type="match status" value="1"/>
</dbReference>
<keyword evidence="12" id="KW-1185">Reference proteome</keyword>
<evidence type="ECO:0000256" key="2">
    <source>
        <dbReference type="ARBA" id="ARBA00001946"/>
    </source>
</evidence>
<dbReference type="GO" id="GO:0004450">
    <property type="term" value="F:isocitrate dehydrogenase (NADP+) activity"/>
    <property type="evidence" value="ECO:0007669"/>
    <property type="project" value="InterPro"/>
</dbReference>
<keyword evidence="4" id="KW-0329">Glyoxylate bypass</keyword>
<dbReference type="GO" id="GO:0006097">
    <property type="term" value="P:glyoxylate cycle"/>
    <property type="evidence" value="ECO:0007669"/>
    <property type="project" value="UniProtKB-KW"/>
</dbReference>
<dbReference type="PANTHER" id="PTHR11822">
    <property type="entry name" value="NADP-SPECIFIC ISOCITRATE DEHYDROGENASE"/>
    <property type="match status" value="1"/>
</dbReference>
<accession>A0A430PWU8</accession>
<keyword evidence="8" id="KW-0560">Oxidoreductase</keyword>
<comment type="cofactor">
    <cofactor evidence="1">
        <name>Mn(2+)</name>
        <dbReference type="ChEBI" id="CHEBI:29035"/>
    </cofactor>
</comment>
<dbReference type="GO" id="GO:0006099">
    <property type="term" value="P:tricarboxylic acid cycle"/>
    <property type="evidence" value="ECO:0007669"/>
    <property type="project" value="UniProtKB-KW"/>
</dbReference>
<name>A0A430PWU8_SCHBO</name>
<comment type="similarity">
    <text evidence="3">Belongs to the isocitrate and isopropylmalate dehydrogenases family.</text>
</comment>
<evidence type="ECO:0000256" key="7">
    <source>
        <dbReference type="ARBA" id="ARBA00022842"/>
    </source>
</evidence>
<evidence type="ECO:0000256" key="1">
    <source>
        <dbReference type="ARBA" id="ARBA00001936"/>
    </source>
</evidence>
<protein>
    <recommendedName>
        <fullName evidence="10">Isopropylmalate dehydrogenase-like domain-containing protein</fullName>
    </recommendedName>
</protein>